<evidence type="ECO:0000256" key="1">
    <source>
        <dbReference type="SAM" id="MobiDB-lite"/>
    </source>
</evidence>
<feature type="region of interest" description="Disordered" evidence="1">
    <location>
        <begin position="1"/>
        <end position="24"/>
    </location>
</feature>
<sequence length="925" mass="102430">MEQGKAAWPVVGQSASPSIQSHASNLKSEINELLRYSSRSSGGSDNDAKPIPFDVFKSLSDSVLALLDKIIDQPSMKDLADAIERVNQTTKTILTDVQASKDVRSGPPSTPASASVQATTTTVAEEDEFADLPPLPPSLVERMKTMPPETVEKILGARRRAAAQVRKSSQVAGGGATSTPVPTKVIAKPLVPKATVSAEVAGGTTKIVLQSQNTEQGNVHDKVYTPLDKTKREIRVVKLFPDQDPDYDIRCQLSVVSLDARPAYKALSYTWGDPNDTVPITLNGHRFAVTRNLKKALQSLRSLDTTTSIWIDAICINQVDMDERKHQVEMMRVIFESPSEVVVWLGDTPTLPGDELWDHSCFTWSGDESDVPRINSIMAFAEAYGDTYPEKTDPRSANPMMLGFCLMRLLAGDVHMKDIPLLRNVNLRGQCIAAFQNLVKQPWWNRIWVVQEVILPSTVKIVFGRFTAPLRVYADASTNIERHKSSCCAGIIPADNRAPAPIDDFCRKMLEIVESTALWRKKESINILTLLRLFYLRDATDARDKVYGLLGLVTEWGNNAPIAPDYTISASELYQLVALQSISVTGSLAILTFRSSQSFNRMRPELEKIKEGALYRGFAADSTEKYKQEQLRIKFKSAPDPVELEYSSWVANWGTINETGFRNLTSQRINLSFIFDASKGRAATTPPVRYTDSPILAKTRVLTVSAVRVGILDPKDPFGFMPFTVNEFSTIKMDKFPLPLRPEDLPGHPYVAGGNEYDALWRTVCADSFFTKSRSAAGLDGRAMFRRASADDLPAIQAWRRWMARNKTVGIHKPPSLKEFSSPEEHEMVLEADRAIRSAGLQRRFFKTANGYMGLAASGTNGGDEIYVLLGGRMPYALRPIGEIGVEGLGERRLYMIIGEAYVHGVMDGELVNQEGCDVQELLVI</sequence>
<dbReference type="AlphaFoldDB" id="A0A8E2F4L6"/>
<dbReference type="OrthoDB" id="3557394at2759"/>
<dbReference type="PANTHER" id="PTHR24148">
    <property type="entry name" value="ANKYRIN REPEAT DOMAIN-CONTAINING PROTEIN 39 HOMOLOG-RELATED"/>
    <property type="match status" value="1"/>
</dbReference>
<evidence type="ECO:0000259" key="2">
    <source>
        <dbReference type="Pfam" id="PF06985"/>
    </source>
</evidence>
<dbReference type="EMBL" id="KV749293">
    <property type="protein sequence ID" value="OCL10208.1"/>
    <property type="molecule type" value="Genomic_DNA"/>
</dbReference>
<evidence type="ECO:0000313" key="3">
    <source>
        <dbReference type="EMBL" id="OCL10208.1"/>
    </source>
</evidence>
<dbReference type="PANTHER" id="PTHR24148:SF73">
    <property type="entry name" value="HET DOMAIN PROTEIN (AFU_ORTHOLOGUE AFUA_8G01020)"/>
    <property type="match status" value="1"/>
</dbReference>
<organism evidence="3 4">
    <name type="scientific">Glonium stellatum</name>
    <dbReference type="NCBI Taxonomy" id="574774"/>
    <lineage>
        <taxon>Eukaryota</taxon>
        <taxon>Fungi</taxon>
        <taxon>Dikarya</taxon>
        <taxon>Ascomycota</taxon>
        <taxon>Pezizomycotina</taxon>
        <taxon>Dothideomycetes</taxon>
        <taxon>Pleosporomycetidae</taxon>
        <taxon>Gloniales</taxon>
        <taxon>Gloniaceae</taxon>
        <taxon>Glonium</taxon>
    </lineage>
</organism>
<dbReference type="Pfam" id="PF26639">
    <property type="entry name" value="Het-6_barrel"/>
    <property type="match status" value="1"/>
</dbReference>
<dbReference type="Proteomes" id="UP000250140">
    <property type="component" value="Unassembled WGS sequence"/>
</dbReference>
<feature type="compositionally biased region" description="Low complexity" evidence="1">
    <location>
        <begin position="111"/>
        <end position="123"/>
    </location>
</feature>
<protein>
    <recommendedName>
        <fullName evidence="2">Heterokaryon incompatibility domain-containing protein</fullName>
    </recommendedName>
</protein>
<dbReference type="InterPro" id="IPR052895">
    <property type="entry name" value="HetReg/Transcr_Mod"/>
</dbReference>
<dbReference type="Pfam" id="PF06985">
    <property type="entry name" value="HET"/>
    <property type="match status" value="1"/>
</dbReference>
<keyword evidence="4" id="KW-1185">Reference proteome</keyword>
<name>A0A8E2F4L6_9PEZI</name>
<feature type="region of interest" description="Disordered" evidence="1">
    <location>
        <begin position="99"/>
        <end position="126"/>
    </location>
</feature>
<gene>
    <name evidence="3" type="ORF">AOQ84DRAFT_387667</name>
</gene>
<dbReference type="InterPro" id="IPR010730">
    <property type="entry name" value="HET"/>
</dbReference>
<accession>A0A8E2F4L6</accession>
<reference evidence="3 4" key="1">
    <citation type="journal article" date="2016" name="Nat. Commun.">
        <title>Ectomycorrhizal ecology is imprinted in the genome of the dominant symbiotic fungus Cenococcum geophilum.</title>
        <authorList>
            <consortium name="DOE Joint Genome Institute"/>
            <person name="Peter M."/>
            <person name="Kohler A."/>
            <person name="Ohm R.A."/>
            <person name="Kuo A."/>
            <person name="Krutzmann J."/>
            <person name="Morin E."/>
            <person name="Arend M."/>
            <person name="Barry K.W."/>
            <person name="Binder M."/>
            <person name="Choi C."/>
            <person name="Clum A."/>
            <person name="Copeland A."/>
            <person name="Grisel N."/>
            <person name="Haridas S."/>
            <person name="Kipfer T."/>
            <person name="LaButti K."/>
            <person name="Lindquist E."/>
            <person name="Lipzen A."/>
            <person name="Maire R."/>
            <person name="Meier B."/>
            <person name="Mihaltcheva S."/>
            <person name="Molinier V."/>
            <person name="Murat C."/>
            <person name="Poggeler S."/>
            <person name="Quandt C.A."/>
            <person name="Sperisen C."/>
            <person name="Tritt A."/>
            <person name="Tisserant E."/>
            <person name="Crous P.W."/>
            <person name="Henrissat B."/>
            <person name="Nehls U."/>
            <person name="Egli S."/>
            <person name="Spatafora J.W."/>
            <person name="Grigoriev I.V."/>
            <person name="Martin F.M."/>
        </authorList>
    </citation>
    <scope>NUCLEOTIDE SEQUENCE [LARGE SCALE GENOMIC DNA]</scope>
    <source>
        <strain evidence="3 4">CBS 207.34</strain>
    </source>
</reference>
<feature type="compositionally biased region" description="Polar residues" evidence="1">
    <location>
        <begin position="13"/>
        <end position="24"/>
    </location>
</feature>
<feature type="domain" description="Heterokaryon incompatibility" evidence="2">
    <location>
        <begin position="264"/>
        <end position="452"/>
    </location>
</feature>
<proteinExistence type="predicted"/>
<evidence type="ECO:0000313" key="4">
    <source>
        <dbReference type="Proteomes" id="UP000250140"/>
    </source>
</evidence>